<dbReference type="RefSeq" id="WP_002709095.1">
    <property type="nucleotide sequence ID" value="NZ_JH651384.1"/>
</dbReference>
<dbReference type="InterPro" id="IPR036118">
    <property type="entry name" value="UreE_N_sf"/>
</dbReference>
<dbReference type="SUPFAM" id="SSF69287">
    <property type="entry name" value="Urease metallochaperone UreE, N-terminal domain"/>
    <property type="match status" value="1"/>
</dbReference>
<evidence type="ECO:0000259" key="7">
    <source>
        <dbReference type="SMART" id="SM00988"/>
    </source>
</evidence>
<evidence type="ECO:0000256" key="2">
    <source>
        <dbReference type="ARBA" id="ARBA00022490"/>
    </source>
</evidence>
<reference evidence="9" key="1">
    <citation type="journal article" date="2011" name="Stand. Genomic Sci.">
        <title>Genome sequence of the filamentous, gliding Thiothrix nivea neotype strain (JP2(T)).</title>
        <authorList>
            <person name="Lapidus A."/>
            <person name="Nolan M."/>
            <person name="Lucas S."/>
            <person name="Glavina Del Rio T."/>
            <person name="Tice H."/>
            <person name="Cheng J.F."/>
            <person name="Tapia R."/>
            <person name="Han C."/>
            <person name="Goodwin L."/>
            <person name="Pitluck S."/>
            <person name="Liolios K."/>
            <person name="Pagani I."/>
            <person name="Ivanova N."/>
            <person name="Huntemann M."/>
            <person name="Mavromatis K."/>
            <person name="Mikhailova N."/>
            <person name="Pati A."/>
            <person name="Chen A."/>
            <person name="Palaniappan K."/>
            <person name="Land M."/>
            <person name="Brambilla E.M."/>
            <person name="Rohde M."/>
            <person name="Abt B."/>
            <person name="Verbarg S."/>
            <person name="Goker M."/>
            <person name="Bristow J."/>
            <person name="Eisen J.A."/>
            <person name="Markowitz V."/>
            <person name="Hugenholtz P."/>
            <person name="Kyrpides N.C."/>
            <person name="Klenk H.P."/>
            <person name="Woyke T."/>
        </authorList>
    </citation>
    <scope>NUCLEOTIDE SEQUENCE [LARGE SCALE GENOMIC DNA]</scope>
    <source>
        <strain evidence="9">ATCC 35100 / DSM 5205 / JP2</strain>
    </source>
</reference>
<dbReference type="GO" id="GO:0006457">
    <property type="term" value="P:protein folding"/>
    <property type="evidence" value="ECO:0007669"/>
    <property type="project" value="InterPro"/>
</dbReference>
<dbReference type="GO" id="GO:0019627">
    <property type="term" value="P:urea metabolic process"/>
    <property type="evidence" value="ECO:0007669"/>
    <property type="project" value="InterPro"/>
</dbReference>
<dbReference type="CDD" id="cd00571">
    <property type="entry name" value="UreE"/>
    <property type="match status" value="1"/>
</dbReference>
<dbReference type="NCBIfam" id="NF009751">
    <property type="entry name" value="PRK13261.1-1"/>
    <property type="match status" value="1"/>
</dbReference>
<evidence type="ECO:0000256" key="6">
    <source>
        <dbReference type="SAM" id="MobiDB-lite"/>
    </source>
</evidence>
<gene>
    <name evidence="5" type="primary">ureE</name>
    <name evidence="8" type="ORF">Thini_2648</name>
</gene>
<feature type="region of interest" description="Disordered" evidence="6">
    <location>
        <begin position="137"/>
        <end position="164"/>
    </location>
</feature>
<accession>A0A656HI62</accession>
<protein>
    <recommendedName>
        <fullName evidence="5">Urease accessory protein UreE</fullName>
    </recommendedName>
</protein>
<dbReference type="OrthoDB" id="5421304at2"/>
<dbReference type="InterPro" id="IPR012406">
    <property type="entry name" value="UreE"/>
</dbReference>
<dbReference type="Proteomes" id="UP000005317">
    <property type="component" value="Unassembled WGS sequence"/>
</dbReference>
<dbReference type="PIRSF" id="PIRSF036402">
    <property type="entry name" value="Ureas_acces_UreE"/>
    <property type="match status" value="1"/>
</dbReference>
<dbReference type="GO" id="GO:0051082">
    <property type="term" value="F:unfolded protein binding"/>
    <property type="evidence" value="ECO:0007669"/>
    <property type="project" value="UniProtKB-UniRule"/>
</dbReference>
<comment type="similarity">
    <text evidence="5">Belongs to the UreE family.</text>
</comment>
<dbReference type="GO" id="GO:0005737">
    <property type="term" value="C:cytoplasm"/>
    <property type="evidence" value="ECO:0007669"/>
    <property type="project" value="UniProtKB-SubCell"/>
</dbReference>
<keyword evidence="9" id="KW-1185">Reference proteome</keyword>
<dbReference type="AlphaFoldDB" id="A0A656HI62"/>
<dbReference type="InterPro" id="IPR007864">
    <property type="entry name" value="UreE_C_dom"/>
</dbReference>
<evidence type="ECO:0000256" key="4">
    <source>
        <dbReference type="ARBA" id="ARBA00023186"/>
    </source>
</evidence>
<dbReference type="EMBL" id="JH651384">
    <property type="protein sequence ID" value="EIJ35186.1"/>
    <property type="molecule type" value="Genomic_DNA"/>
</dbReference>
<keyword evidence="2 5" id="KW-0963">Cytoplasm</keyword>
<comment type="subcellular location">
    <subcellularLocation>
        <location evidence="1 5">Cytoplasm</location>
    </subcellularLocation>
</comment>
<dbReference type="Pfam" id="PF02814">
    <property type="entry name" value="UreE_N"/>
    <property type="match status" value="1"/>
</dbReference>
<evidence type="ECO:0000256" key="3">
    <source>
        <dbReference type="ARBA" id="ARBA00022596"/>
    </source>
</evidence>
<keyword evidence="3 5" id="KW-0533">Nickel</keyword>
<evidence type="ECO:0000313" key="8">
    <source>
        <dbReference type="EMBL" id="EIJ35186.1"/>
    </source>
</evidence>
<dbReference type="Pfam" id="PF05194">
    <property type="entry name" value="UreE_C"/>
    <property type="match status" value="1"/>
</dbReference>
<dbReference type="GO" id="GO:0016151">
    <property type="term" value="F:nickel cation binding"/>
    <property type="evidence" value="ECO:0007669"/>
    <property type="project" value="UniProtKB-UniRule"/>
</dbReference>
<dbReference type="InterPro" id="IPR004029">
    <property type="entry name" value="UreE_N"/>
</dbReference>
<name>A0A656HI62_THINJ</name>
<feature type="domain" description="UreE urease accessory N-terminal" evidence="7">
    <location>
        <begin position="1"/>
        <end position="68"/>
    </location>
</feature>
<organism evidence="8 9">
    <name type="scientific">Thiothrix nivea (strain ATCC 35100 / DSM 5205 / JP2)</name>
    <dbReference type="NCBI Taxonomy" id="870187"/>
    <lineage>
        <taxon>Bacteria</taxon>
        <taxon>Pseudomonadati</taxon>
        <taxon>Pseudomonadota</taxon>
        <taxon>Gammaproteobacteria</taxon>
        <taxon>Thiotrichales</taxon>
        <taxon>Thiotrichaceae</taxon>
        <taxon>Thiothrix</taxon>
    </lineage>
</organism>
<dbReference type="Gene3D" id="2.60.260.20">
    <property type="entry name" value="Urease metallochaperone UreE, N-terminal domain"/>
    <property type="match status" value="1"/>
</dbReference>
<dbReference type="SMART" id="SM00988">
    <property type="entry name" value="UreE_N"/>
    <property type="match status" value="1"/>
</dbReference>
<feature type="compositionally biased region" description="Basic and acidic residues" evidence="6">
    <location>
        <begin position="154"/>
        <end position="164"/>
    </location>
</feature>
<evidence type="ECO:0000256" key="1">
    <source>
        <dbReference type="ARBA" id="ARBA00004496"/>
    </source>
</evidence>
<dbReference type="GO" id="GO:0065003">
    <property type="term" value="P:protein-containing complex assembly"/>
    <property type="evidence" value="ECO:0007669"/>
    <property type="project" value="InterPro"/>
</dbReference>
<dbReference type="SUPFAM" id="SSF69737">
    <property type="entry name" value="Urease metallochaperone UreE, C-terminal domain"/>
    <property type="match status" value="1"/>
</dbReference>
<proteinExistence type="inferred from homology"/>
<dbReference type="HAMAP" id="MF_00822">
    <property type="entry name" value="UreE"/>
    <property type="match status" value="1"/>
</dbReference>
<evidence type="ECO:0000256" key="5">
    <source>
        <dbReference type="HAMAP-Rule" id="MF_00822"/>
    </source>
</evidence>
<keyword evidence="4 5" id="KW-0143">Chaperone</keyword>
<sequence length="164" mass="18375">MLKIEQILDKKNVPLRQPYLSLTLPHERRIISRQRVTLDDGSDAGLFLPRGSSLQHGDYLQGDNGALIRVQAAAETVSTLYCDDPLLLARACYHLGNRHVPLQIMKGMIRYQHDHVLDEMLHGLGLHVVVEQAPFEPEAGAYGGGHSHSHGHHHDHDHAHSHDH</sequence>
<comment type="function">
    <text evidence="5">Involved in urease metallocenter assembly. Binds nickel. Probably functions as a nickel donor during metallocenter assembly.</text>
</comment>
<dbReference type="Gene3D" id="3.30.70.790">
    <property type="entry name" value="UreE, C-terminal domain"/>
    <property type="match status" value="1"/>
</dbReference>
<evidence type="ECO:0000313" key="9">
    <source>
        <dbReference type="Proteomes" id="UP000005317"/>
    </source>
</evidence>